<dbReference type="EMBL" id="CP000447">
    <property type="protein sequence ID" value="ABI73594.1"/>
    <property type="molecule type" value="Genomic_DNA"/>
</dbReference>
<dbReference type="KEGG" id="sfr:Sfri_3767"/>
<dbReference type="AlphaFoldDB" id="Q07WM0"/>
<protein>
    <submittedName>
        <fullName evidence="1">Uncharacterized protein</fullName>
    </submittedName>
</protein>
<evidence type="ECO:0000313" key="1">
    <source>
        <dbReference type="EMBL" id="ABI73594.1"/>
    </source>
</evidence>
<evidence type="ECO:0000313" key="2">
    <source>
        <dbReference type="Proteomes" id="UP000000684"/>
    </source>
</evidence>
<keyword evidence="2" id="KW-1185">Reference proteome</keyword>
<sequence>MHNFTHRDQQLTFKRLCLVIVFTRTEVCMKQSIQFPVIKVLLVGFAIISLSACAPRAHHGHAKAPTNKKTVTKVVVVKPAAYRVVNVNNVHQKDVVIIRKR</sequence>
<name>Q07WM0_SHEFN</name>
<dbReference type="Proteomes" id="UP000000684">
    <property type="component" value="Chromosome"/>
</dbReference>
<dbReference type="HOGENOM" id="CLU_2289748_0_0_6"/>
<gene>
    <name evidence="1" type="ordered locus">Sfri_3767</name>
</gene>
<organism evidence="1 2">
    <name type="scientific">Shewanella frigidimarina (strain NCIMB 400)</name>
    <dbReference type="NCBI Taxonomy" id="318167"/>
    <lineage>
        <taxon>Bacteria</taxon>
        <taxon>Pseudomonadati</taxon>
        <taxon>Pseudomonadota</taxon>
        <taxon>Gammaproteobacteria</taxon>
        <taxon>Alteromonadales</taxon>
        <taxon>Shewanellaceae</taxon>
        <taxon>Shewanella</taxon>
    </lineage>
</organism>
<proteinExistence type="predicted"/>
<reference evidence="1 2" key="1">
    <citation type="submission" date="2006-08" db="EMBL/GenBank/DDBJ databases">
        <title>Complete sequence of Shewanella frigidimarina NCIMB 400.</title>
        <authorList>
            <consortium name="US DOE Joint Genome Institute"/>
            <person name="Copeland A."/>
            <person name="Lucas S."/>
            <person name="Lapidus A."/>
            <person name="Barry K."/>
            <person name="Detter J.C."/>
            <person name="Glavina del Rio T."/>
            <person name="Hammon N."/>
            <person name="Israni S."/>
            <person name="Dalin E."/>
            <person name="Tice H."/>
            <person name="Pitluck S."/>
            <person name="Fredrickson J.K."/>
            <person name="Kolker E."/>
            <person name="McCuel L.A."/>
            <person name="DiChristina T."/>
            <person name="Nealson K.H."/>
            <person name="Newman D."/>
            <person name="Tiedje J.M."/>
            <person name="Zhou J."/>
            <person name="Romine M.F."/>
            <person name="Culley D.E."/>
            <person name="Serres M."/>
            <person name="Chertkov O."/>
            <person name="Brettin T."/>
            <person name="Bruce D."/>
            <person name="Han C."/>
            <person name="Tapia R."/>
            <person name="Gilna P."/>
            <person name="Schmutz J."/>
            <person name="Larimer F."/>
            <person name="Land M."/>
            <person name="Hauser L."/>
            <person name="Kyrpides N."/>
            <person name="Mikhailova N."/>
            <person name="Richardson P."/>
        </authorList>
    </citation>
    <scope>NUCLEOTIDE SEQUENCE [LARGE SCALE GENOMIC DNA]</scope>
    <source>
        <strain evidence="1 2">NCIMB 400</strain>
    </source>
</reference>
<accession>Q07WM0</accession>